<reference evidence="2" key="1">
    <citation type="journal article" date="2019" name="Plant Biotechnol. J.">
        <title>Genome sequencing of the Australian wild diploid species Gossypium australe highlights disease resistance and delayed gland morphogenesis.</title>
        <authorList>
            <person name="Cai Y."/>
            <person name="Cai X."/>
            <person name="Wang Q."/>
            <person name="Wang P."/>
            <person name="Zhang Y."/>
            <person name="Cai C."/>
            <person name="Xu Y."/>
            <person name="Wang K."/>
            <person name="Zhou Z."/>
            <person name="Wang C."/>
            <person name="Geng S."/>
            <person name="Li B."/>
            <person name="Dong Q."/>
            <person name="Hou Y."/>
            <person name="Wang H."/>
            <person name="Ai P."/>
            <person name="Liu Z."/>
            <person name="Yi F."/>
            <person name="Sun M."/>
            <person name="An G."/>
            <person name="Cheng J."/>
            <person name="Zhang Y."/>
            <person name="Shi Q."/>
            <person name="Xie Y."/>
            <person name="Shi X."/>
            <person name="Chang Y."/>
            <person name="Huang F."/>
            <person name="Chen Y."/>
            <person name="Hong S."/>
            <person name="Mi L."/>
            <person name="Sun Q."/>
            <person name="Zhang L."/>
            <person name="Zhou B."/>
            <person name="Peng R."/>
            <person name="Zhang X."/>
            <person name="Liu F."/>
        </authorList>
    </citation>
    <scope>NUCLEOTIDE SEQUENCE [LARGE SCALE GENOMIC DNA]</scope>
    <source>
        <strain evidence="2">cv. PA1801</strain>
    </source>
</reference>
<dbReference type="Proteomes" id="UP000325315">
    <property type="component" value="Unassembled WGS sequence"/>
</dbReference>
<protein>
    <submittedName>
        <fullName evidence="1">NBS-LRR resistance-like protein</fullName>
    </submittedName>
</protein>
<dbReference type="OrthoDB" id="1938712at2759"/>
<organism evidence="1 2">
    <name type="scientific">Gossypium australe</name>
    <dbReference type="NCBI Taxonomy" id="47621"/>
    <lineage>
        <taxon>Eukaryota</taxon>
        <taxon>Viridiplantae</taxon>
        <taxon>Streptophyta</taxon>
        <taxon>Embryophyta</taxon>
        <taxon>Tracheophyta</taxon>
        <taxon>Spermatophyta</taxon>
        <taxon>Magnoliopsida</taxon>
        <taxon>eudicotyledons</taxon>
        <taxon>Gunneridae</taxon>
        <taxon>Pentapetalae</taxon>
        <taxon>rosids</taxon>
        <taxon>malvids</taxon>
        <taxon>Malvales</taxon>
        <taxon>Malvaceae</taxon>
        <taxon>Malvoideae</taxon>
        <taxon>Gossypium</taxon>
    </lineage>
</organism>
<accession>A0A5B6VP58</accession>
<proteinExistence type="predicted"/>
<evidence type="ECO:0000313" key="2">
    <source>
        <dbReference type="Proteomes" id="UP000325315"/>
    </source>
</evidence>
<gene>
    <name evidence="1" type="ORF">EPI10_016618</name>
</gene>
<dbReference type="AlphaFoldDB" id="A0A5B6VP58"/>
<evidence type="ECO:0000313" key="1">
    <source>
        <dbReference type="EMBL" id="KAA3470951.1"/>
    </source>
</evidence>
<sequence length="126" mass="14938">MVMVFCAFVGDMVCQEVHVSPYAMHPGRNNMYRDCLTCQQGKVEHQLHSGLLQPIKIPQWNWDWLSYIFQRLSDFTGYQYQSVQIKIPILYLDSGKSFTRHWVLVWILVFPSIRKLTDNSNESFKY</sequence>
<dbReference type="EMBL" id="SMMG02000006">
    <property type="protein sequence ID" value="KAA3470951.1"/>
    <property type="molecule type" value="Genomic_DNA"/>
</dbReference>
<keyword evidence="2" id="KW-1185">Reference proteome</keyword>
<comment type="caution">
    <text evidence="1">The sequence shown here is derived from an EMBL/GenBank/DDBJ whole genome shotgun (WGS) entry which is preliminary data.</text>
</comment>
<name>A0A5B6VP58_9ROSI</name>